<dbReference type="EMBL" id="CP002408">
    <property type="protein sequence ID" value="AFU58178.1"/>
    <property type="molecule type" value="Genomic_DNA"/>
</dbReference>
<proteinExistence type="predicted"/>
<accession>K0IH66</accession>
<dbReference type="KEGG" id="nga:Ngar_c12380"/>
<sequence length="433" mass="48513">MLLYSPVYAQEPEPEPAFASAQIGKRTVIYLPANWTTSATDAELTLTSSVPMKKVTSSDWWNATVVEENKVTFRLLENVNRSSIFLVQTNSTEANYGYELTLNGTKYTGKIEAQAPKDSQFARWVDQKENAATAFIPEAWSADLQIIRPYKSMTGFVFFARDSENTLVYVFQPFMPLHLLPNDSLCDSEQQLCSGSISAEKVREMSLGNAPLIISDMKTPDQYFASEVLPVLRKNLHLYRVESEQMVYALSYENNNSTEMMPAHSVQYSFDVEGKRIEGRAMILTRNHTAGDVGIWNGFIVGVESSQENFGAAMQQAAVMLLTLRFDEKWLDSEQKVLLDNANASDALGAIPELMANSTLADFNVIVPTAAHKMVRTYNNTVVAGYIDKDTKQELHLPLFPDLQHWYLDGDQLVGRKVARNPMNPASSLERVS</sequence>
<protein>
    <submittedName>
        <fullName evidence="1">Uncharacterized protein</fullName>
    </submittedName>
</protein>
<dbReference type="HOGENOM" id="CLU_632562_0_0_2"/>
<evidence type="ECO:0000313" key="2">
    <source>
        <dbReference type="Proteomes" id="UP000008037"/>
    </source>
</evidence>
<name>K0IH66_NITGG</name>
<dbReference type="Proteomes" id="UP000008037">
    <property type="component" value="Chromosome"/>
</dbReference>
<reference evidence="1 2" key="1">
    <citation type="journal article" date="2012" name="Environ. Microbiol.">
        <title>The genome of the ammonia-oxidizing Candidatus Nitrososphaera gargensis: insights into metabolic versatility and environmental adaptations.</title>
        <authorList>
            <person name="Spang A."/>
            <person name="Poehlein A."/>
            <person name="Offre P."/>
            <person name="Zumbragel S."/>
            <person name="Haider S."/>
            <person name="Rychlik N."/>
            <person name="Nowka B."/>
            <person name="Schmeisser C."/>
            <person name="Lebedeva E.V."/>
            <person name="Rattei T."/>
            <person name="Bohm C."/>
            <person name="Schmid M."/>
            <person name="Galushko A."/>
            <person name="Hatzenpichler R."/>
            <person name="Weinmaier T."/>
            <person name="Daniel R."/>
            <person name="Schleper C."/>
            <person name="Spieck E."/>
            <person name="Streit W."/>
            <person name="Wagner M."/>
        </authorList>
    </citation>
    <scope>NUCLEOTIDE SEQUENCE [LARGE SCALE GENOMIC DNA]</scope>
    <source>
        <strain evidence="2">Ga9.2</strain>
    </source>
</reference>
<keyword evidence="2" id="KW-1185">Reference proteome</keyword>
<dbReference type="AlphaFoldDB" id="K0IH66"/>
<dbReference type="InParanoid" id="K0IH66"/>
<organism evidence="1 2">
    <name type="scientific">Nitrososphaera gargensis (strain Ga9.2)</name>
    <dbReference type="NCBI Taxonomy" id="1237085"/>
    <lineage>
        <taxon>Archaea</taxon>
        <taxon>Nitrososphaerota</taxon>
        <taxon>Nitrososphaeria</taxon>
        <taxon>Nitrososphaerales</taxon>
        <taxon>Nitrososphaeraceae</taxon>
        <taxon>Nitrososphaera</taxon>
    </lineage>
</organism>
<evidence type="ECO:0000313" key="1">
    <source>
        <dbReference type="EMBL" id="AFU58178.1"/>
    </source>
</evidence>
<dbReference type="BioCyc" id="CNIT1237085:G1324-1236-MONOMER"/>
<dbReference type="STRING" id="1237085.Ngar_c12380"/>
<gene>
    <name evidence="1" type="ordered locus">Ngar_c12380</name>
</gene>